<keyword evidence="3" id="KW-1185">Reference proteome</keyword>
<organism evidence="2 3">
    <name type="scientific">Corynebacterium singulare</name>
    <dbReference type="NCBI Taxonomy" id="161899"/>
    <lineage>
        <taxon>Bacteria</taxon>
        <taxon>Bacillati</taxon>
        <taxon>Actinomycetota</taxon>
        <taxon>Actinomycetes</taxon>
        <taxon>Mycobacteriales</taxon>
        <taxon>Corynebacteriaceae</taxon>
        <taxon>Corynebacterium</taxon>
    </lineage>
</organism>
<feature type="domain" description="HTH merR-type" evidence="1">
    <location>
        <begin position="4"/>
        <end position="69"/>
    </location>
</feature>
<dbReference type="InterPro" id="IPR007367">
    <property type="entry name" value="DUF433"/>
</dbReference>
<dbReference type="EMBL" id="JAKRDF010000012">
    <property type="protein sequence ID" value="MCG7276710.1"/>
    <property type="molecule type" value="Genomic_DNA"/>
</dbReference>
<dbReference type="RefSeq" id="WP_070744462.1">
    <property type="nucleotide sequence ID" value="NZ_JAKRDF010000012.1"/>
</dbReference>
<dbReference type="Proteomes" id="UP001521911">
    <property type="component" value="Unassembled WGS sequence"/>
</dbReference>
<name>A0ABS9PVG7_9CORY</name>
<dbReference type="Pfam" id="PF13411">
    <property type="entry name" value="MerR_1"/>
    <property type="match status" value="1"/>
</dbReference>
<proteinExistence type="predicted"/>
<dbReference type="Gene3D" id="1.10.1660.10">
    <property type="match status" value="1"/>
</dbReference>
<comment type="caution">
    <text evidence="2">The sequence shown here is derived from an EMBL/GenBank/DDBJ whole genome shotgun (WGS) entry which is preliminary data.</text>
</comment>
<evidence type="ECO:0000259" key="1">
    <source>
        <dbReference type="Pfam" id="PF13411"/>
    </source>
</evidence>
<evidence type="ECO:0000313" key="3">
    <source>
        <dbReference type="Proteomes" id="UP001521911"/>
    </source>
</evidence>
<sequence length="203" mass="23310">MGYSIPLTVTLTGATAAQLAGWRRSELLIPEVSAERPIEYSFRDLVALRTIARLRAHTSLQQIRKAFESLSEFDMVDHPSEYRFATDGKTVKVWTEDGFMDLSERYKGQFEFYSLEDIYAPFMNRYNKQVPDFRNPMPNLSVDPRRMGGYPTIKDSRVPYSDVAELYMLGELEPGEISDFYPNITDEAARDALSFHNQVQEAV</sequence>
<dbReference type="InterPro" id="IPR000551">
    <property type="entry name" value="MerR-type_HTH_dom"/>
</dbReference>
<protein>
    <submittedName>
        <fullName evidence="2">DUF433 domain-containing protein</fullName>
    </submittedName>
</protein>
<dbReference type="InterPro" id="IPR009057">
    <property type="entry name" value="Homeodomain-like_sf"/>
</dbReference>
<reference evidence="2 3" key="1">
    <citation type="submission" date="2022-02" db="EMBL/GenBank/DDBJ databases">
        <title>Uncovering new skin microbiome diversity through culturing and metagenomics.</title>
        <authorList>
            <person name="Conlan S."/>
            <person name="Deming C."/>
            <person name="Nisc Comparative Sequencing Program N."/>
            <person name="Segre J.A."/>
        </authorList>
    </citation>
    <scope>NUCLEOTIDE SEQUENCE [LARGE SCALE GENOMIC DNA]</scope>
    <source>
        <strain evidence="2 3">ACRQV</strain>
    </source>
</reference>
<dbReference type="InterPro" id="IPR036388">
    <property type="entry name" value="WH-like_DNA-bd_sf"/>
</dbReference>
<dbReference type="Gene3D" id="1.10.10.10">
    <property type="entry name" value="Winged helix-like DNA-binding domain superfamily/Winged helix DNA-binding domain"/>
    <property type="match status" value="1"/>
</dbReference>
<evidence type="ECO:0000313" key="2">
    <source>
        <dbReference type="EMBL" id="MCG7276710.1"/>
    </source>
</evidence>
<dbReference type="SUPFAM" id="SSF46689">
    <property type="entry name" value="Homeodomain-like"/>
    <property type="match status" value="1"/>
</dbReference>
<accession>A0ABS9PVG7</accession>
<dbReference type="Pfam" id="PF04255">
    <property type="entry name" value="DUF433"/>
    <property type="match status" value="1"/>
</dbReference>
<gene>
    <name evidence="2" type="ORF">MHK08_09545</name>
</gene>